<gene>
    <name evidence="3" type="ORF">PMH09_00485</name>
</gene>
<dbReference type="RefSeq" id="WP_283756312.1">
    <property type="nucleotide sequence ID" value="NZ_JAQOSQ010000001.1"/>
</dbReference>
<comment type="similarity">
    <text evidence="1">Belongs to the short-chain dehydrogenases/reductases (SDR) family.</text>
</comment>
<dbReference type="SUPFAM" id="SSF51735">
    <property type="entry name" value="NAD(P)-binding Rossmann-fold domains"/>
    <property type="match status" value="1"/>
</dbReference>
<organism evidence="3 4">
    <name type="scientific">Roseofilum casamattae BLCC-M143</name>
    <dbReference type="NCBI Taxonomy" id="3022442"/>
    <lineage>
        <taxon>Bacteria</taxon>
        <taxon>Bacillati</taxon>
        <taxon>Cyanobacteriota</taxon>
        <taxon>Cyanophyceae</taxon>
        <taxon>Desertifilales</taxon>
        <taxon>Desertifilaceae</taxon>
        <taxon>Roseofilum</taxon>
        <taxon>Roseofilum casamattae</taxon>
    </lineage>
</organism>
<evidence type="ECO:0000256" key="1">
    <source>
        <dbReference type="ARBA" id="ARBA00006484"/>
    </source>
</evidence>
<dbReference type="InterPro" id="IPR002347">
    <property type="entry name" value="SDR_fam"/>
</dbReference>
<dbReference type="PRINTS" id="PR00081">
    <property type="entry name" value="GDHRDH"/>
</dbReference>
<proteinExistence type="inferred from homology"/>
<name>A0ABT7BSB0_9CYAN</name>
<dbReference type="PRINTS" id="PR00080">
    <property type="entry name" value="SDRFAMILY"/>
</dbReference>
<dbReference type="InterPro" id="IPR036291">
    <property type="entry name" value="NAD(P)-bd_dom_sf"/>
</dbReference>
<keyword evidence="2" id="KW-0560">Oxidoreductase</keyword>
<protein>
    <submittedName>
        <fullName evidence="3">SDR family oxidoreductase</fullName>
    </submittedName>
</protein>
<keyword evidence="4" id="KW-1185">Reference proteome</keyword>
<dbReference type="PANTHER" id="PTHR43639">
    <property type="entry name" value="OXIDOREDUCTASE, SHORT-CHAIN DEHYDROGENASE/REDUCTASE FAMILY (AFU_ORTHOLOGUE AFUA_5G02870)"/>
    <property type="match status" value="1"/>
</dbReference>
<evidence type="ECO:0000313" key="3">
    <source>
        <dbReference type="EMBL" id="MDJ1181657.1"/>
    </source>
</evidence>
<sequence length="249" mass="27391">MDLNQKVALVTGGGVRLGRALVLALAKAGCDVFIHYGQSKDAANEVKQIAESFGVRAVTYSADLADATATDTIIPQAIESLGKVDILINSASIFLPEQDSFLKTNIDLWNRFFNINLRAQFQLSQAFAHYLLPEGKGKIINLNDSRITYPQTDNFTYRLTKRGLWEMTEIMALELAPNITVNALALGTILEPPGTPNPDKFLQEFARENIPLQIPASLKVVTDSALFLLQHDFLTGTTLTVDGGQYIYD</sequence>
<evidence type="ECO:0000313" key="4">
    <source>
        <dbReference type="Proteomes" id="UP001232992"/>
    </source>
</evidence>
<dbReference type="Pfam" id="PF13561">
    <property type="entry name" value="adh_short_C2"/>
    <property type="match status" value="1"/>
</dbReference>
<accession>A0ABT7BSB0</accession>
<dbReference type="Proteomes" id="UP001232992">
    <property type="component" value="Unassembled WGS sequence"/>
</dbReference>
<evidence type="ECO:0000256" key="2">
    <source>
        <dbReference type="ARBA" id="ARBA00023002"/>
    </source>
</evidence>
<dbReference type="PANTHER" id="PTHR43639:SF1">
    <property type="entry name" value="SHORT-CHAIN DEHYDROGENASE_REDUCTASE FAMILY PROTEIN"/>
    <property type="match status" value="1"/>
</dbReference>
<reference evidence="3 4" key="1">
    <citation type="submission" date="2023-01" db="EMBL/GenBank/DDBJ databases">
        <title>Novel diversity within Roseofilum (Cyanobacteria; Desertifilaceae) from marine benthic mats with descriptions of four novel species.</title>
        <authorList>
            <person name="Wang Y."/>
            <person name="Berthold D.E."/>
            <person name="Hu J."/>
            <person name="Lefler F.W."/>
            <person name="Laughinghouse H.D. IV."/>
        </authorList>
    </citation>
    <scope>NUCLEOTIDE SEQUENCE [LARGE SCALE GENOMIC DNA]</scope>
    <source>
        <strain evidence="3 4">BLCC-M143</strain>
    </source>
</reference>
<dbReference type="Gene3D" id="3.40.50.720">
    <property type="entry name" value="NAD(P)-binding Rossmann-like Domain"/>
    <property type="match status" value="1"/>
</dbReference>
<dbReference type="EMBL" id="JAQOSQ010000001">
    <property type="protein sequence ID" value="MDJ1181657.1"/>
    <property type="molecule type" value="Genomic_DNA"/>
</dbReference>
<comment type="caution">
    <text evidence="3">The sequence shown here is derived from an EMBL/GenBank/DDBJ whole genome shotgun (WGS) entry which is preliminary data.</text>
</comment>